<evidence type="ECO:0000256" key="4">
    <source>
        <dbReference type="ARBA" id="ARBA00022741"/>
    </source>
</evidence>
<comment type="similarity">
    <text evidence="7">Belongs to the tRNA(Ile)-lysidine synthase family.</text>
</comment>
<evidence type="ECO:0000259" key="8">
    <source>
        <dbReference type="Pfam" id="PF01171"/>
    </source>
</evidence>
<evidence type="ECO:0000256" key="1">
    <source>
        <dbReference type="ARBA" id="ARBA00022490"/>
    </source>
</evidence>
<dbReference type="Proteomes" id="UP001501570">
    <property type="component" value="Unassembled WGS sequence"/>
</dbReference>
<evidence type="ECO:0000256" key="5">
    <source>
        <dbReference type="ARBA" id="ARBA00022840"/>
    </source>
</evidence>
<dbReference type="NCBIfam" id="TIGR02432">
    <property type="entry name" value="lysidine_TilS_N"/>
    <property type="match status" value="1"/>
</dbReference>
<dbReference type="InterPro" id="IPR011063">
    <property type="entry name" value="TilS/TtcA_N"/>
</dbReference>
<comment type="caution">
    <text evidence="10">The sequence shown here is derived from an EMBL/GenBank/DDBJ whole genome shotgun (WGS) entry which is preliminary data.</text>
</comment>
<comment type="catalytic activity">
    <reaction evidence="6 7">
        <text>cytidine(34) in tRNA(Ile2) + L-lysine + ATP = lysidine(34) in tRNA(Ile2) + AMP + diphosphate + H(+)</text>
        <dbReference type="Rhea" id="RHEA:43744"/>
        <dbReference type="Rhea" id="RHEA-COMP:10625"/>
        <dbReference type="Rhea" id="RHEA-COMP:10670"/>
        <dbReference type="ChEBI" id="CHEBI:15378"/>
        <dbReference type="ChEBI" id="CHEBI:30616"/>
        <dbReference type="ChEBI" id="CHEBI:32551"/>
        <dbReference type="ChEBI" id="CHEBI:33019"/>
        <dbReference type="ChEBI" id="CHEBI:82748"/>
        <dbReference type="ChEBI" id="CHEBI:83665"/>
        <dbReference type="ChEBI" id="CHEBI:456215"/>
        <dbReference type="EC" id="6.3.4.19"/>
    </reaction>
</comment>
<keyword evidence="4 7" id="KW-0547">Nucleotide-binding</keyword>
<dbReference type="Gene3D" id="1.20.59.20">
    <property type="match status" value="1"/>
</dbReference>
<dbReference type="InterPro" id="IPR015262">
    <property type="entry name" value="tRNA_Ile_lys_synt_subst-bd"/>
</dbReference>
<keyword evidence="3 7" id="KW-0819">tRNA processing</keyword>
<keyword evidence="2 7" id="KW-0436">Ligase</keyword>
<dbReference type="PANTHER" id="PTHR43033:SF1">
    <property type="entry name" value="TRNA(ILE)-LYSIDINE SYNTHASE-RELATED"/>
    <property type="match status" value="1"/>
</dbReference>
<dbReference type="InterPro" id="IPR014729">
    <property type="entry name" value="Rossmann-like_a/b/a_fold"/>
</dbReference>
<evidence type="ECO:0000256" key="3">
    <source>
        <dbReference type="ARBA" id="ARBA00022694"/>
    </source>
</evidence>
<keyword evidence="5 7" id="KW-0067">ATP-binding</keyword>
<gene>
    <name evidence="7 10" type="primary">tilS</name>
    <name evidence="10" type="ORF">GCM10023322_67280</name>
</gene>
<dbReference type="PANTHER" id="PTHR43033">
    <property type="entry name" value="TRNA(ILE)-LYSIDINE SYNTHASE-RELATED"/>
    <property type="match status" value="1"/>
</dbReference>
<keyword evidence="1 7" id="KW-0963">Cytoplasm</keyword>
<sequence length="343" mass="34452">MAGRASSPVARRDGGGVMAALSPAVAACRLAVRQALAGVQPGGLVLAACSGGADSLALASALAFVAPRSGRRAGLITVDHGLQVGSAERAAEVACWAGRVGLEPAVAVPVTVDGAGGPEAAARAARYEALAGTAARLSAVAVLLGHTRDDQAETVLLALARGGGPRGIAGMRNRRIIDGVPFIRPFLAVSRAQTRAACTDLGLSPWEDPHNADPAYARSRLRAALPVLVDTLGPDLVDNLARTARLVAADVEALDALAASAGTAATEPDGSLDVAALTGLPAAVRTRVLRDLALRLGAPGAALSSIHIDALDALVTDWHGQGPVSLPGGIEVGRRGHRLAAHS</sequence>
<dbReference type="SUPFAM" id="SSF82829">
    <property type="entry name" value="MesJ substrate recognition domain-like"/>
    <property type="match status" value="1"/>
</dbReference>
<feature type="domain" description="tRNA(Ile)-lysidine/2-thiocytidine synthase N-terminal" evidence="8">
    <location>
        <begin position="45"/>
        <end position="223"/>
    </location>
</feature>
<reference evidence="11" key="1">
    <citation type="journal article" date="2019" name="Int. J. Syst. Evol. Microbiol.">
        <title>The Global Catalogue of Microorganisms (GCM) 10K type strain sequencing project: providing services to taxonomists for standard genome sequencing and annotation.</title>
        <authorList>
            <consortium name="The Broad Institute Genomics Platform"/>
            <consortium name="The Broad Institute Genome Sequencing Center for Infectious Disease"/>
            <person name="Wu L."/>
            <person name="Ma J."/>
        </authorList>
    </citation>
    <scope>NUCLEOTIDE SEQUENCE [LARGE SCALE GENOMIC DNA]</scope>
    <source>
        <strain evidence="11">JCM 18304</strain>
    </source>
</reference>
<evidence type="ECO:0000256" key="6">
    <source>
        <dbReference type="ARBA" id="ARBA00048539"/>
    </source>
</evidence>
<evidence type="ECO:0000256" key="2">
    <source>
        <dbReference type="ARBA" id="ARBA00022598"/>
    </source>
</evidence>
<dbReference type="Gene3D" id="3.40.50.620">
    <property type="entry name" value="HUPs"/>
    <property type="match status" value="1"/>
</dbReference>
<dbReference type="EMBL" id="BAABJQ010000028">
    <property type="protein sequence ID" value="GAA5197002.1"/>
    <property type="molecule type" value="Genomic_DNA"/>
</dbReference>
<dbReference type="SUPFAM" id="SSF52402">
    <property type="entry name" value="Adenine nucleotide alpha hydrolases-like"/>
    <property type="match status" value="1"/>
</dbReference>
<accession>A0ABP9SLX6</accession>
<comment type="function">
    <text evidence="7">Ligates lysine onto the cytidine present at position 34 of the AUA codon-specific tRNA(Ile) that contains the anticodon CAU, in an ATP-dependent manner. Cytidine is converted to lysidine, thus changing the amino acid specificity of the tRNA from methionine to isoleucine.</text>
</comment>
<dbReference type="CDD" id="cd01992">
    <property type="entry name" value="TilS_N"/>
    <property type="match status" value="1"/>
</dbReference>
<proteinExistence type="inferred from homology"/>
<evidence type="ECO:0000313" key="11">
    <source>
        <dbReference type="Proteomes" id="UP001501570"/>
    </source>
</evidence>
<feature type="binding site" evidence="7">
    <location>
        <begin position="50"/>
        <end position="55"/>
    </location>
    <ligand>
        <name>ATP</name>
        <dbReference type="ChEBI" id="CHEBI:30616"/>
    </ligand>
</feature>
<dbReference type="PROSITE" id="PS51257">
    <property type="entry name" value="PROKAR_LIPOPROTEIN"/>
    <property type="match status" value="1"/>
</dbReference>
<dbReference type="HAMAP" id="MF_01161">
    <property type="entry name" value="tRNA_Ile_lys_synt"/>
    <property type="match status" value="1"/>
</dbReference>
<comment type="subcellular location">
    <subcellularLocation>
        <location evidence="7">Cytoplasm</location>
    </subcellularLocation>
</comment>
<name>A0ABP9SLX6_9ACTN</name>
<dbReference type="Pfam" id="PF09179">
    <property type="entry name" value="TilS"/>
    <property type="match status" value="1"/>
</dbReference>
<evidence type="ECO:0000256" key="7">
    <source>
        <dbReference type="HAMAP-Rule" id="MF_01161"/>
    </source>
</evidence>
<evidence type="ECO:0000259" key="9">
    <source>
        <dbReference type="Pfam" id="PF09179"/>
    </source>
</evidence>
<dbReference type="InterPro" id="IPR012094">
    <property type="entry name" value="tRNA_Ile_lys_synt"/>
</dbReference>
<dbReference type="InterPro" id="IPR012795">
    <property type="entry name" value="tRNA_Ile_lys_synt_N"/>
</dbReference>
<feature type="domain" description="tRNA(Ile)-lysidine synthase substrate-binding" evidence="9">
    <location>
        <begin position="272"/>
        <end position="339"/>
    </location>
</feature>
<organism evidence="10 11">
    <name type="scientific">Rugosimonospora acidiphila</name>
    <dbReference type="NCBI Taxonomy" id="556531"/>
    <lineage>
        <taxon>Bacteria</taxon>
        <taxon>Bacillati</taxon>
        <taxon>Actinomycetota</taxon>
        <taxon>Actinomycetes</taxon>
        <taxon>Micromonosporales</taxon>
        <taxon>Micromonosporaceae</taxon>
        <taxon>Rugosimonospora</taxon>
    </lineage>
</organism>
<keyword evidence="11" id="KW-1185">Reference proteome</keyword>
<dbReference type="EC" id="6.3.4.19" evidence="7"/>
<evidence type="ECO:0000313" key="10">
    <source>
        <dbReference type="EMBL" id="GAA5197002.1"/>
    </source>
</evidence>
<comment type="domain">
    <text evidence="7">The N-terminal region contains the highly conserved SGGXDS motif, predicted to be a P-loop motif involved in ATP binding.</text>
</comment>
<dbReference type="Pfam" id="PF01171">
    <property type="entry name" value="ATP_bind_3"/>
    <property type="match status" value="1"/>
</dbReference>
<protein>
    <recommendedName>
        <fullName evidence="7">tRNA(Ile)-lysidine synthase</fullName>
        <ecNumber evidence="7">6.3.4.19</ecNumber>
    </recommendedName>
    <alternativeName>
        <fullName evidence="7">tRNA(Ile)-2-lysyl-cytidine synthase</fullName>
    </alternativeName>
    <alternativeName>
        <fullName evidence="7">tRNA(Ile)-lysidine synthetase</fullName>
    </alternativeName>
</protein>